<reference evidence="1" key="1">
    <citation type="submission" date="2020-05" db="EMBL/GenBank/DDBJ databases">
        <authorList>
            <person name="Chiriac C."/>
            <person name="Salcher M."/>
            <person name="Ghai R."/>
            <person name="Kavagutti S V."/>
        </authorList>
    </citation>
    <scope>NUCLEOTIDE SEQUENCE</scope>
</reference>
<name>A0A6J6BRD7_9ZZZZ</name>
<evidence type="ECO:0000313" key="1">
    <source>
        <dbReference type="EMBL" id="CAB4540718.1"/>
    </source>
</evidence>
<dbReference type="EMBL" id="CAEZSR010000005">
    <property type="protein sequence ID" value="CAB4540718.1"/>
    <property type="molecule type" value="Genomic_DNA"/>
</dbReference>
<gene>
    <name evidence="1" type="ORF">UFOPK1493_00277</name>
</gene>
<organism evidence="1">
    <name type="scientific">freshwater metagenome</name>
    <dbReference type="NCBI Taxonomy" id="449393"/>
    <lineage>
        <taxon>unclassified sequences</taxon>
        <taxon>metagenomes</taxon>
        <taxon>ecological metagenomes</taxon>
    </lineage>
</organism>
<proteinExistence type="predicted"/>
<protein>
    <submittedName>
        <fullName evidence="1">Unannotated protein</fullName>
    </submittedName>
</protein>
<accession>A0A6J6BRD7</accession>
<sequence>MTADHPAVPGASTRMSEAVLLEAAAEAGLDPDAVRTSLAIERLGPTDPARRFDRTLGPRRAAVERIIGLDVDTLLGRLDDLLQRQHGLRRSRSGGDWGEWRKRTDALGTVQRIARAGTGNVQLRRLQRIEARASVIDGGRTILRLIADRTPQRNEAIAGGSVVGGLGVAVVASAAVLTTPIVLAATPVAVVAGAATARTGRRRHADLVADLEGLLDTVERGVRPITLTDDVRRVLRQLRR</sequence>
<dbReference type="AlphaFoldDB" id="A0A6J6BRD7"/>